<dbReference type="PROSITE" id="PS50928">
    <property type="entry name" value="ABC_TM1"/>
    <property type="match status" value="1"/>
</dbReference>
<keyword evidence="3" id="KW-1003">Cell membrane</keyword>
<gene>
    <name evidence="9" type="ORF">EU98_0457</name>
</gene>
<evidence type="ECO:0000256" key="2">
    <source>
        <dbReference type="ARBA" id="ARBA00022448"/>
    </source>
</evidence>
<dbReference type="NCBIfam" id="TIGR01097">
    <property type="entry name" value="PhnE"/>
    <property type="match status" value="1"/>
</dbReference>
<keyword evidence="4 7" id="KW-0812">Transmembrane</keyword>
<comment type="similarity">
    <text evidence="7">Belongs to the binding-protein-dependent transport system permease family.</text>
</comment>
<evidence type="ECO:0000313" key="9">
    <source>
        <dbReference type="EMBL" id="KGG02517.1"/>
    </source>
</evidence>
<comment type="subcellular location">
    <subcellularLocation>
        <location evidence="1 7">Cell membrane</location>
        <topology evidence="1 7">Multi-pass membrane protein</topology>
    </subcellularLocation>
</comment>
<name>A0A0A2ANX9_PROMR</name>
<dbReference type="EMBL" id="JNAO01000004">
    <property type="protein sequence ID" value="KGG02517.1"/>
    <property type="molecule type" value="Genomic_DNA"/>
</dbReference>
<dbReference type="PANTHER" id="PTHR30043:SF1">
    <property type="entry name" value="ABC TRANSPORT SYSTEM PERMEASE PROTEIN P69"/>
    <property type="match status" value="1"/>
</dbReference>
<dbReference type="CDD" id="cd06261">
    <property type="entry name" value="TM_PBP2"/>
    <property type="match status" value="1"/>
</dbReference>
<evidence type="ECO:0000256" key="6">
    <source>
        <dbReference type="ARBA" id="ARBA00023136"/>
    </source>
</evidence>
<protein>
    <submittedName>
        <fullName evidence="9">Phosphonate ABC transporter permease protein phnE1</fullName>
    </submittedName>
</protein>
<feature type="domain" description="ABC transmembrane type-1" evidence="8">
    <location>
        <begin position="79"/>
        <end position="260"/>
    </location>
</feature>
<reference evidence="10" key="1">
    <citation type="journal article" date="2014" name="Sci. Data">
        <title>Genomes of diverse isolates of the marine cyanobacterium Prochlorococcus.</title>
        <authorList>
            <person name="Biller S."/>
            <person name="Berube P."/>
            <person name="Thompson J."/>
            <person name="Kelly L."/>
            <person name="Roggensack S."/>
            <person name="Awad L."/>
            <person name="Roache-Johnson K."/>
            <person name="Ding H."/>
            <person name="Giovannoni S.J."/>
            <person name="Moore L.R."/>
            <person name="Chisholm S.W."/>
        </authorList>
    </citation>
    <scope>NUCLEOTIDE SEQUENCE [LARGE SCALE GENOMIC DNA]</scope>
    <source>
        <strain evidence="10">MIT 9314</strain>
    </source>
</reference>
<accession>A0A0A2ANX9</accession>
<dbReference type="GO" id="GO:0015416">
    <property type="term" value="F:ABC-type phosphonate transporter activity"/>
    <property type="evidence" value="ECO:0007669"/>
    <property type="project" value="InterPro"/>
</dbReference>
<keyword evidence="5 7" id="KW-1133">Transmembrane helix</keyword>
<dbReference type="Gene3D" id="1.10.3720.10">
    <property type="entry name" value="MetI-like"/>
    <property type="match status" value="1"/>
</dbReference>
<dbReference type="InterPro" id="IPR005769">
    <property type="entry name" value="PhnE/PtxC"/>
</dbReference>
<dbReference type="Pfam" id="PF00528">
    <property type="entry name" value="BPD_transp_1"/>
    <property type="match status" value="1"/>
</dbReference>
<evidence type="ECO:0000259" key="8">
    <source>
        <dbReference type="PROSITE" id="PS50928"/>
    </source>
</evidence>
<evidence type="ECO:0000256" key="4">
    <source>
        <dbReference type="ARBA" id="ARBA00022692"/>
    </source>
</evidence>
<dbReference type="eggNOG" id="COG3639">
    <property type="taxonomic scope" value="Bacteria"/>
</dbReference>
<dbReference type="STRING" id="167548.EU98_0457"/>
<dbReference type="AlphaFoldDB" id="A0A0A2ANX9"/>
<comment type="caution">
    <text evidence="9">The sequence shown here is derived from an EMBL/GenBank/DDBJ whole genome shotgun (WGS) entry which is preliminary data.</text>
</comment>
<dbReference type="RefSeq" id="WP_032515301.1">
    <property type="nucleotide sequence ID" value="NZ_JNAO01000004.1"/>
</dbReference>
<feature type="transmembrane region" description="Helical" evidence="7">
    <location>
        <begin position="21"/>
        <end position="41"/>
    </location>
</feature>
<feature type="transmembrane region" description="Helical" evidence="7">
    <location>
        <begin position="241"/>
        <end position="262"/>
    </location>
</feature>
<feature type="transmembrane region" description="Helical" evidence="7">
    <location>
        <begin position="83"/>
        <end position="103"/>
    </location>
</feature>
<dbReference type="SUPFAM" id="SSF161098">
    <property type="entry name" value="MetI-like"/>
    <property type="match status" value="1"/>
</dbReference>
<keyword evidence="6 7" id="KW-0472">Membrane</keyword>
<dbReference type="InterPro" id="IPR035906">
    <property type="entry name" value="MetI-like_sf"/>
</dbReference>
<dbReference type="InterPro" id="IPR000515">
    <property type="entry name" value="MetI-like"/>
</dbReference>
<evidence type="ECO:0000256" key="7">
    <source>
        <dbReference type="RuleBase" id="RU363032"/>
    </source>
</evidence>
<feature type="transmembrane region" description="Helical" evidence="7">
    <location>
        <begin position="132"/>
        <end position="155"/>
    </location>
</feature>
<proteinExistence type="inferred from homology"/>
<keyword evidence="2 7" id="KW-0813">Transport</keyword>
<sequence>MPIIKQKDYKTWKKFDRKRDLQNWLCWFLGTLIFSFCFGLISSKTIWFYVFDSHNEALDLLGRMFPPETNYFLTLIKPIWDTLNIATIGTTIGTLIAIPLAFLSANNTTPSKKFLRPLALFCIVSSRSINSVIWALLLVAVVGPGVLAGIIAIGLRSIGFCGKLLYEAIEEIDENQIEAIEATGANKAQIMTFGIVPQILPAFTSISIYRWDINIREATVVGLVGAGGIGIELDAQIGDLAWAKVSVILLAIVVAVVFSEWITAKIRRFIL</sequence>
<organism evidence="9 10">
    <name type="scientific">Prochlorococcus marinus str. MIT 9314</name>
    <dbReference type="NCBI Taxonomy" id="167548"/>
    <lineage>
        <taxon>Bacteria</taxon>
        <taxon>Bacillati</taxon>
        <taxon>Cyanobacteriota</taxon>
        <taxon>Cyanophyceae</taxon>
        <taxon>Synechococcales</taxon>
        <taxon>Prochlorococcaceae</taxon>
        <taxon>Prochlorococcus</taxon>
    </lineage>
</organism>
<evidence type="ECO:0000256" key="1">
    <source>
        <dbReference type="ARBA" id="ARBA00004651"/>
    </source>
</evidence>
<evidence type="ECO:0000256" key="3">
    <source>
        <dbReference type="ARBA" id="ARBA00022475"/>
    </source>
</evidence>
<dbReference type="GO" id="GO:0005886">
    <property type="term" value="C:plasma membrane"/>
    <property type="evidence" value="ECO:0007669"/>
    <property type="project" value="UniProtKB-SubCell"/>
</dbReference>
<dbReference type="PANTHER" id="PTHR30043">
    <property type="entry name" value="PHOSPHONATES TRANSPORT SYSTEM PERMEASE PROTEIN"/>
    <property type="match status" value="1"/>
</dbReference>
<evidence type="ECO:0000313" key="10">
    <source>
        <dbReference type="Proteomes" id="UP000030533"/>
    </source>
</evidence>
<dbReference type="Proteomes" id="UP000030533">
    <property type="component" value="Unassembled WGS sequence"/>
</dbReference>
<evidence type="ECO:0000256" key="5">
    <source>
        <dbReference type="ARBA" id="ARBA00022989"/>
    </source>
</evidence>